<dbReference type="GO" id="GO:0005829">
    <property type="term" value="C:cytosol"/>
    <property type="evidence" value="ECO:0007669"/>
    <property type="project" value="TreeGrafter"/>
</dbReference>
<dbReference type="AlphaFoldDB" id="A0AAV5A439"/>
<evidence type="ECO:0000256" key="3">
    <source>
        <dbReference type="ARBA" id="ARBA00022617"/>
    </source>
</evidence>
<evidence type="ECO:0000259" key="10">
    <source>
        <dbReference type="Pfam" id="PF21105"/>
    </source>
</evidence>
<gene>
    <name evidence="11" type="ORF">Clacol_003252</name>
    <name evidence="12" type="ORF">Clacol_010612</name>
</gene>
<dbReference type="Pfam" id="PF21105">
    <property type="entry name" value="DyP_N"/>
    <property type="match status" value="1"/>
</dbReference>
<evidence type="ECO:0000256" key="7">
    <source>
        <dbReference type="ARBA" id="ARBA00025737"/>
    </source>
</evidence>
<dbReference type="EMBL" id="BPWL01000019">
    <property type="protein sequence ID" value="GJJ16315.1"/>
    <property type="molecule type" value="Genomic_DNA"/>
</dbReference>
<feature type="region of interest" description="Disordered" evidence="8">
    <location>
        <begin position="34"/>
        <end position="57"/>
    </location>
</feature>
<comment type="similarity">
    <text evidence="7">Belongs to the DyP-type peroxidase family.</text>
</comment>
<keyword evidence="4" id="KW-0479">Metal-binding</keyword>
<evidence type="ECO:0000256" key="4">
    <source>
        <dbReference type="ARBA" id="ARBA00022723"/>
    </source>
</evidence>
<evidence type="ECO:0000256" key="9">
    <source>
        <dbReference type="SAM" id="SignalP"/>
    </source>
</evidence>
<dbReference type="NCBIfam" id="TIGR01413">
    <property type="entry name" value="Dyp_perox_fam"/>
    <property type="match status" value="1"/>
</dbReference>
<evidence type="ECO:0000313" key="11">
    <source>
        <dbReference type="EMBL" id="GJJ09030.1"/>
    </source>
</evidence>
<dbReference type="PANTHER" id="PTHR30521:SF4">
    <property type="entry name" value="DEFERROCHELATASE"/>
    <property type="match status" value="1"/>
</dbReference>
<evidence type="ECO:0000256" key="8">
    <source>
        <dbReference type="SAM" id="MobiDB-lite"/>
    </source>
</evidence>
<feature type="domain" description="DyP dimeric alpha+beta barrel" evidence="10">
    <location>
        <begin position="76"/>
        <end position="179"/>
    </location>
</feature>
<reference evidence="11" key="1">
    <citation type="submission" date="2021-10" db="EMBL/GenBank/DDBJ databases">
        <title>De novo Genome Assembly of Clathrus columnatus (Basidiomycota, Fungi) Using Illumina and Nanopore Sequence Data.</title>
        <authorList>
            <person name="Ogiso-Tanaka E."/>
            <person name="Itagaki H."/>
            <person name="Hosoya T."/>
            <person name="Hosaka K."/>
        </authorList>
    </citation>
    <scope>NUCLEOTIDE SEQUENCE</scope>
    <source>
        <strain evidence="11">MO-923</strain>
    </source>
</reference>
<protein>
    <recommendedName>
        <fullName evidence="10">DyP dimeric alpha+beta barrel domain-containing protein</fullName>
    </recommendedName>
</protein>
<dbReference type="InterPro" id="IPR049509">
    <property type="entry name" value="DyP_N"/>
</dbReference>
<dbReference type="SUPFAM" id="SSF54909">
    <property type="entry name" value="Dimeric alpha+beta barrel"/>
    <property type="match status" value="1"/>
</dbReference>
<evidence type="ECO:0000256" key="6">
    <source>
        <dbReference type="ARBA" id="ARBA00023004"/>
    </source>
</evidence>
<keyword evidence="2" id="KW-0575">Peroxidase</keyword>
<evidence type="ECO:0000256" key="1">
    <source>
        <dbReference type="ARBA" id="ARBA00001970"/>
    </source>
</evidence>
<keyword evidence="6" id="KW-0408">Iron</keyword>
<evidence type="ECO:0000313" key="12">
    <source>
        <dbReference type="EMBL" id="GJJ16315.1"/>
    </source>
</evidence>
<feature type="chain" id="PRO_5044714473" description="DyP dimeric alpha+beta barrel domain-containing protein" evidence="9">
    <location>
        <begin position="23"/>
        <end position="376"/>
    </location>
</feature>
<evidence type="ECO:0000256" key="2">
    <source>
        <dbReference type="ARBA" id="ARBA00022559"/>
    </source>
</evidence>
<dbReference type="Proteomes" id="UP001050691">
    <property type="component" value="Unassembled WGS sequence"/>
</dbReference>
<comment type="cofactor">
    <cofactor evidence="1">
        <name>heme b</name>
        <dbReference type="ChEBI" id="CHEBI:60344"/>
    </cofactor>
</comment>
<keyword evidence="5" id="KW-0560">Oxidoreductase</keyword>
<dbReference type="InterPro" id="IPR006314">
    <property type="entry name" value="Dyp_peroxidase"/>
</dbReference>
<dbReference type="PROSITE" id="PS51404">
    <property type="entry name" value="DYP_PEROXIDASE"/>
    <property type="match status" value="1"/>
</dbReference>
<comment type="caution">
    <text evidence="11">The sequence shown here is derived from an EMBL/GenBank/DDBJ whole genome shotgun (WGS) entry which is preliminary data.</text>
</comment>
<dbReference type="GO" id="GO:0046872">
    <property type="term" value="F:metal ion binding"/>
    <property type="evidence" value="ECO:0007669"/>
    <property type="project" value="UniProtKB-KW"/>
</dbReference>
<keyword evidence="3" id="KW-0349">Heme</keyword>
<evidence type="ECO:0000313" key="13">
    <source>
        <dbReference type="Proteomes" id="UP001050691"/>
    </source>
</evidence>
<proteinExistence type="inferred from homology"/>
<sequence length="376" mass="40724">MRSFSILLHALCPTIIISSAHAAQQKRQESPGLLINPPGFFPLPTPHAPRPEPLISSQPQSEQFTLNLSNIQGDILISPSAVNIAFSNSGLELLLGVTNLTASGDPFAAGQASDAFNLGDPSPIQNNWIPGFVDTAALHGVFLIGAQNTSLANDVLDQIISYLNDSIVEIYSLQASARPGDKEGHEHFGYLDGISQPGISGFTTNPVNGQVVIPPGIILLGEEGDPVVRPEWAQDGSFLVFRQMQQLVPEFDTFLTNNALMIPEITTLEEGRDLLGARMMGRANRAFPLSDNLTLAADPNLNNDFNYTLTDDNSLCPFASHIRKSYPRSDLDETTVDNLHRIMRASTPYGPEVTAEETASNTTTFDRGLAFGDLWL</sequence>
<keyword evidence="13" id="KW-1185">Reference proteome</keyword>
<feature type="compositionally biased region" description="Pro residues" evidence="8">
    <location>
        <begin position="39"/>
        <end position="52"/>
    </location>
</feature>
<name>A0AAV5A439_9AGAM</name>
<feature type="signal peptide" evidence="9">
    <location>
        <begin position="1"/>
        <end position="22"/>
    </location>
</feature>
<organism evidence="11 13">
    <name type="scientific">Clathrus columnatus</name>
    <dbReference type="NCBI Taxonomy" id="1419009"/>
    <lineage>
        <taxon>Eukaryota</taxon>
        <taxon>Fungi</taxon>
        <taxon>Dikarya</taxon>
        <taxon>Basidiomycota</taxon>
        <taxon>Agaricomycotina</taxon>
        <taxon>Agaricomycetes</taxon>
        <taxon>Phallomycetidae</taxon>
        <taxon>Phallales</taxon>
        <taxon>Clathraceae</taxon>
        <taxon>Clathrus</taxon>
    </lineage>
</organism>
<keyword evidence="9" id="KW-0732">Signal</keyword>
<evidence type="ECO:0000256" key="5">
    <source>
        <dbReference type="ARBA" id="ARBA00023002"/>
    </source>
</evidence>
<dbReference type="InterPro" id="IPR011008">
    <property type="entry name" value="Dimeric_a/b-barrel"/>
</dbReference>
<dbReference type="EMBL" id="BPWL01000003">
    <property type="protein sequence ID" value="GJJ09030.1"/>
    <property type="molecule type" value="Genomic_DNA"/>
</dbReference>
<dbReference type="GO" id="GO:0020037">
    <property type="term" value="F:heme binding"/>
    <property type="evidence" value="ECO:0007669"/>
    <property type="project" value="InterPro"/>
</dbReference>
<dbReference type="PANTHER" id="PTHR30521">
    <property type="entry name" value="DEFERROCHELATASE/PEROXIDASE"/>
    <property type="match status" value="1"/>
</dbReference>
<accession>A0AAV5A439</accession>
<dbReference type="GO" id="GO:0004601">
    <property type="term" value="F:peroxidase activity"/>
    <property type="evidence" value="ECO:0007669"/>
    <property type="project" value="UniProtKB-KW"/>
</dbReference>